<protein>
    <submittedName>
        <fullName evidence="5">Melibiose operon regulatory protein</fullName>
    </submittedName>
</protein>
<dbReference type="InterPro" id="IPR018060">
    <property type="entry name" value="HTH_AraC"/>
</dbReference>
<keyword evidence="1" id="KW-0805">Transcription regulation</keyword>
<dbReference type="PANTHER" id="PTHR43280:SF34">
    <property type="entry name" value="ARAC-FAMILY TRANSCRIPTIONAL REGULATOR"/>
    <property type="match status" value="1"/>
</dbReference>
<feature type="domain" description="HTH araC/xylS-type" evidence="4">
    <location>
        <begin position="284"/>
        <end position="382"/>
    </location>
</feature>
<evidence type="ECO:0000259" key="4">
    <source>
        <dbReference type="PROSITE" id="PS01124"/>
    </source>
</evidence>
<dbReference type="STRING" id="180332.GCA_000797495_00141"/>
<accession>A0A4U8Q8H4</accession>
<dbReference type="RefSeq" id="WP_047834996.1">
    <property type="nucleotide sequence ID" value="NZ_QGQD01000050.1"/>
</dbReference>
<dbReference type="Pfam" id="PF12833">
    <property type="entry name" value="HTH_18"/>
    <property type="match status" value="1"/>
</dbReference>
<dbReference type="SUPFAM" id="SSF46689">
    <property type="entry name" value="Homeodomain-like"/>
    <property type="match status" value="2"/>
</dbReference>
<dbReference type="PROSITE" id="PS01124">
    <property type="entry name" value="HTH_ARAC_FAMILY_2"/>
    <property type="match status" value="1"/>
</dbReference>
<dbReference type="InterPro" id="IPR009057">
    <property type="entry name" value="Homeodomain-like_sf"/>
</dbReference>
<keyword evidence="6" id="KW-1185">Reference proteome</keyword>
<dbReference type="SMART" id="SM00342">
    <property type="entry name" value="HTH_ARAC"/>
    <property type="match status" value="1"/>
</dbReference>
<keyword evidence="2" id="KW-0238">DNA-binding</keyword>
<dbReference type="EMBL" id="QGQD01000050">
    <property type="protein sequence ID" value="TLD00694.1"/>
    <property type="molecule type" value="Genomic_DNA"/>
</dbReference>
<name>A0A4U8Q8H4_9FIRM</name>
<sequence length="401" mass="46924">MIHTNLNVDKFCRHLEKVIHVPIIKFDAENKLLVNYAGSDHIQLPHFSEEEGKRLREIKVGIMNSDDDVVFGAAADCEENLFLIGPVCFYADYKSLPQNPAFYCPFLTLVEALLMLYDYMTGTEMNYIEFMKNNSSIQYERNIEEMRSQYHFRQQENGWLHNSYMQEEREQSAIREGDIEKLKNAIEEPRIGRLGVSSQNIIRSAKNNCITVMAISVRSAIEGGLDSEEAFQLGDNYMAQIENQNSVKSLTAVTRNAEMELTRIVAERNRKKQEKMKNTNPYIESCKKYIYKHLHEKILVHEIADAIGLNESYLSNLFRQKEEITITDYIMRQKIYYAQNLLIYSDYSYTDIAYYFDFSSRSHFGATFKKVTGMTPKQYRDQNREKSFLENERILIKTQVF</sequence>
<dbReference type="Proteomes" id="UP000306509">
    <property type="component" value="Unassembled WGS sequence"/>
</dbReference>
<evidence type="ECO:0000256" key="2">
    <source>
        <dbReference type="ARBA" id="ARBA00023125"/>
    </source>
</evidence>
<evidence type="ECO:0000313" key="5">
    <source>
        <dbReference type="EMBL" id="TLD00694.1"/>
    </source>
</evidence>
<dbReference type="Gene3D" id="1.10.10.60">
    <property type="entry name" value="Homeodomain-like"/>
    <property type="match status" value="2"/>
</dbReference>
<organism evidence="5 6">
    <name type="scientific">Robinsoniella peoriensis</name>
    <dbReference type="NCBI Taxonomy" id="180332"/>
    <lineage>
        <taxon>Bacteria</taxon>
        <taxon>Bacillati</taxon>
        <taxon>Bacillota</taxon>
        <taxon>Clostridia</taxon>
        <taxon>Lachnospirales</taxon>
        <taxon>Lachnospiraceae</taxon>
        <taxon>Robinsoniella</taxon>
    </lineage>
</organism>
<keyword evidence="3" id="KW-0804">Transcription</keyword>
<evidence type="ECO:0000256" key="1">
    <source>
        <dbReference type="ARBA" id="ARBA00023015"/>
    </source>
</evidence>
<reference evidence="5 6" key="1">
    <citation type="journal article" date="2019" name="Anaerobe">
        <title>Detection of Robinsoniella peoriensis in multiple bone samples of a trauma patient.</title>
        <authorList>
            <person name="Schrottner P."/>
            <person name="Hartwich K."/>
            <person name="Bunk B."/>
            <person name="Schober I."/>
            <person name="Helbig S."/>
            <person name="Rudolph W.W."/>
            <person name="Gunzer F."/>
        </authorList>
    </citation>
    <scope>NUCLEOTIDE SEQUENCE [LARGE SCALE GENOMIC DNA]</scope>
    <source>
        <strain evidence="5 6">DSM 106044</strain>
    </source>
</reference>
<dbReference type="GO" id="GO:0043565">
    <property type="term" value="F:sequence-specific DNA binding"/>
    <property type="evidence" value="ECO:0007669"/>
    <property type="project" value="InterPro"/>
</dbReference>
<dbReference type="AlphaFoldDB" id="A0A4U8Q8H4"/>
<evidence type="ECO:0000313" key="6">
    <source>
        <dbReference type="Proteomes" id="UP000306509"/>
    </source>
</evidence>
<proteinExistence type="predicted"/>
<gene>
    <name evidence="5" type="primary">melR_10</name>
    <name evidence="5" type="ORF">DSM106044_02444</name>
</gene>
<comment type="caution">
    <text evidence="5">The sequence shown here is derived from an EMBL/GenBank/DDBJ whole genome shotgun (WGS) entry which is preliminary data.</text>
</comment>
<dbReference type="GO" id="GO:0003700">
    <property type="term" value="F:DNA-binding transcription factor activity"/>
    <property type="evidence" value="ECO:0007669"/>
    <property type="project" value="InterPro"/>
</dbReference>
<evidence type="ECO:0000256" key="3">
    <source>
        <dbReference type="ARBA" id="ARBA00023163"/>
    </source>
</evidence>
<dbReference type="PANTHER" id="PTHR43280">
    <property type="entry name" value="ARAC-FAMILY TRANSCRIPTIONAL REGULATOR"/>
    <property type="match status" value="1"/>
</dbReference>